<protein>
    <recommendedName>
        <fullName evidence="2">CCHC-type domain-containing protein</fullName>
    </recommendedName>
</protein>
<dbReference type="SMART" id="SM00343">
    <property type="entry name" value="ZnF_C2HC"/>
    <property type="match status" value="2"/>
</dbReference>
<evidence type="ECO:0000259" key="2">
    <source>
        <dbReference type="PROSITE" id="PS50158"/>
    </source>
</evidence>
<keyword evidence="1" id="KW-0862">Zinc</keyword>
<keyword evidence="4" id="KW-1185">Reference proteome</keyword>
<dbReference type="PROSITE" id="PS50158">
    <property type="entry name" value="ZF_CCHC"/>
    <property type="match status" value="1"/>
</dbReference>
<accession>A0A9P0CXQ6</accession>
<reference evidence="3" key="1">
    <citation type="submission" date="2022-01" db="EMBL/GenBank/DDBJ databases">
        <authorList>
            <person name="King R."/>
        </authorList>
    </citation>
    <scope>NUCLEOTIDE SEQUENCE</scope>
</reference>
<dbReference type="EMBL" id="OV651814">
    <property type="protein sequence ID" value="CAH1106839.1"/>
    <property type="molecule type" value="Genomic_DNA"/>
</dbReference>
<dbReference type="SUPFAM" id="SSF57756">
    <property type="entry name" value="Retrovirus zinc finger-like domains"/>
    <property type="match status" value="1"/>
</dbReference>
<keyword evidence="1" id="KW-0863">Zinc-finger</keyword>
<dbReference type="OrthoDB" id="6748443at2759"/>
<proteinExistence type="predicted"/>
<dbReference type="GO" id="GO:0003676">
    <property type="term" value="F:nucleic acid binding"/>
    <property type="evidence" value="ECO:0007669"/>
    <property type="project" value="InterPro"/>
</dbReference>
<sequence>MSGSLCQEAIERNQHLVEAWEKMINEIPNTHRRKKDITKKISQNAKEFQKDSITKWIDKHRLEPIEKIIFDADTQTIPPKKKETSEMSTQTKPWHGTYIQENLKSLEGIEDLEQYRQVEGLKWDQSLFKQTEVIVGNPLATGDQITKVVLIESSDKEMRSSIQSRLNMLGGELRRCNSVSFHDKKKRKIMETSMIDSTLDIYKQRESVEAYIINEAIERNKKLVETLEKIIGEIPNTHRGIKDITKQMVQNTKDFERECVVKWLEKHTLESIEKLTFDADTQTTRPLKKVDTAEMATQTEPWHEQITKVKSETDGVQLSTKKIIKVHNDGTTPDIWEKLHKIREETLMDGNVAIHHINNTTPENLQKMTETIFNKTNTKVAIYTTATNREAEKTRTTYGMIISDGEKIYKEVLSRVKNIVGKNSSVKAIRELRSTKDGKLLLTIEKDQTALKNLHNALAESTTGLKTRRIGMEKSTALHLRGMEADTTLEDIKLSITEIIGKWEEENKISELRPLNNDTLAATITLSANDAEKVLKEGPIRIGLVKCKVEKRLNIRRCQRCWSHDHYSDACNGPDRSKNCFKCGQSDHSSKDCKKEEACPLCTTSGHKMGTMKCPKFKFALKNGRLEERNKNSTVTTT</sequence>
<dbReference type="InterPro" id="IPR036875">
    <property type="entry name" value="Znf_CCHC_sf"/>
</dbReference>
<evidence type="ECO:0000313" key="3">
    <source>
        <dbReference type="EMBL" id="CAH1106839.1"/>
    </source>
</evidence>
<gene>
    <name evidence="3" type="ORF">PSYICH_LOCUS7318</name>
</gene>
<evidence type="ECO:0000313" key="4">
    <source>
        <dbReference type="Proteomes" id="UP001153636"/>
    </source>
</evidence>
<dbReference type="Proteomes" id="UP001153636">
    <property type="component" value="Chromosome 2"/>
</dbReference>
<name>A0A9P0CXQ6_9CUCU</name>
<dbReference type="InterPro" id="IPR001878">
    <property type="entry name" value="Znf_CCHC"/>
</dbReference>
<dbReference type="AlphaFoldDB" id="A0A9P0CXQ6"/>
<dbReference type="Gene3D" id="4.10.60.10">
    <property type="entry name" value="Zinc finger, CCHC-type"/>
    <property type="match status" value="1"/>
</dbReference>
<organism evidence="3 4">
    <name type="scientific">Psylliodes chrysocephalus</name>
    <dbReference type="NCBI Taxonomy" id="3402493"/>
    <lineage>
        <taxon>Eukaryota</taxon>
        <taxon>Metazoa</taxon>
        <taxon>Ecdysozoa</taxon>
        <taxon>Arthropoda</taxon>
        <taxon>Hexapoda</taxon>
        <taxon>Insecta</taxon>
        <taxon>Pterygota</taxon>
        <taxon>Neoptera</taxon>
        <taxon>Endopterygota</taxon>
        <taxon>Coleoptera</taxon>
        <taxon>Polyphaga</taxon>
        <taxon>Cucujiformia</taxon>
        <taxon>Chrysomeloidea</taxon>
        <taxon>Chrysomelidae</taxon>
        <taxon>Galerucinae</taxon>
        <taxon>Alticini</taxon>
        <taxon>Psylliodes</taxon>
    </lineage>
</organism>
<evidence type="ECO:0000256" key="1">
    <source>
        <dbReference type="PROSITE-ProRule" id="PRU00047"/>
    </source>
</evidence>
<dbReference type="GO" id="GO:0008270">
    <property type="term" value="F:zinc ion binding"/>
    <property type="evidence" value="ECO:0007669"/>
    <property type="project" value="UniProtKB-KW"/>
</dbReference>
<feature type="domain" description="CCHC-type" evidence="2">
    <location>
        <begin position="580"/>
        <end position="595"/>
    </location>
</feature>
<keyword evidence="1" id="KW-0479">Metal-binding</keyword>